<dbReference type="InterPro" id="IPR006597">
    <property type="entry name" value="Sel1-like"/>
</dbReference>
<organism evidence="1 2">
    <name type="scientific">Anaeroplasma bactoclasticum</name>
    <dbReference type="NCBI Taxonomy" id="2088"/>
    <lineage>
        <taxon>Bacteria</taxon>
        <taxon>Bacillati</taxon>
        <taxon>Mycoplasmatota</taxon>
        <taxon>Mollicutes</taxon>
        <taxon>Anaeroplasmatales</taxon>
        <taxon>Anaeroplasmataceae</taxon>
        <taxon>Anaeroplasma</taxon>
    </lineage>
</organism>
<accession>A0A397QZX0</accession>
<dbReference type="InterPro" id="IPR050767">
    <property type="entry name" value="Sel1_AlgK"/>
</dbReference>
<dbReference type="OrthoDB" id="1669137at2"/>
<protein>
    <recommendedName>
        <fullName evidence="3">TPR repeat protein</fullName>
    </recommendedName>
</protein>
<evidence type="ECO:0000313" key="1">
    <source>
        <dbReference type="EMBL" id="RIA64737.1"/>
    </source>
</evidence>
<dbReference type="SUPFAM" id="SSF81901">
    <property type="entry name" value="HCP-like"/>
    <property type="match status" value="2"/>
</dbReference>
<gene>
    <name evidence="1" type="ORF">EI71_01977</name>
</gene>
<dbReference type="RefSeq" id="WP_119017015.1">
    <property type="nucleotide sequence ID" value="NZ_QXEV01000043.1"/>
</dbReference>
<name>A0A397QZX0_9MOLU</name>
<comment type="caution">
    <text evidence="1">The sequence shown here is derived from an EMBL/GenBank/DDBJ whole genome shotgun (WGS) entry which is preliminary data.</text>
</comment>
<dbReference type="SMART" id="SM00671">
    <property type="entry name" value="SEL1"/>
    <property type="match status" value="8"/>
</dbReference>
<dbReference type="Pfam" id="PF08238">
    <property type="entry name" value="Sel1"/>
    <property type="match status" value="8"/>
</dbReference>
<dbReference type="InterPro" id="IPR011990">
    <property type="entry name" value="TPR-like_helical_dom_sf"/>
</dbReference>
<reference evidence="1 2" key="1">
    <citation type="submission" date="2018-08" db="EMBL/GenBank/DDBJ databases">
        <title>Genomic Encyclopedia of Archaeal and Bacterial Type Strains, Phase II (KMG-II): from individual species to whole genera.</title>
        <authorList>
            <person name="Goeker M."/>
        </authorList>
    </citation>
    <scope>NUCLEOTIDE SEQUENCE [LARGE SCALE GENOMIC DNA]</scope>
    <source>
        <strain evidence="1 2">ATCC 27112</strain>
    </source>
</reference>
<dbReference type="PANTHER" id="PTHR11102">
    <property type="entry name" value="SEL-1-LIKE PROTEIN"/>
    <property type="match status" value="1"/>
</dbReference>
<dbReference type="Gene3D" id="1.25.40.10">
    <property type="entry name" value="Tetratricopeptide repeat domain"/>
    <property type="match status" value="3"/>
</dbReference>
<sequence>MAEYVINQYRGVFKRAVELYELEKFKDSFLLFETVVQNDQANYQACYYLGEQLYYGKGCPKNVKRAFQLFMTAASNKITDAAYMVGMCYLEGNGINQDSTQAVAWFTEAAKYAHPLSQYYLGLAYMKGEGITKDIPRAAQWLVHSAKAGVIEAQRDGGLCYEMLGKFKGAAKLFLAGAENGDPLCQEKIADYYAEGKGILQCTELSVHYIQLAAEQNNPHAQLKLANRYSLGDGVRLDKKVAFNWYQKAANSEDPASMNALAECYHLGDGCLKNDALAISWWQKAANSGNTPAMIHLAENLTEPSDKNIVQDLVTAKYWWSRAAEAGDAYAMYRLGDCLEHGIGVSVINLEDAFKWYRLASQNGNEEASEATKRFSRSITGKVKIKKVA</sequence>
<dbReference type="InParanoid" id="A0A397QZX0"/>
<keyword evidence="2" id="KW-1185">Reference proteome</keyword>
<dbReference type="AlphaFoldDB" id="A0A397QZX0"/>
<dbReference type="EMBL" id="QXEV01000043">
    <property type="protein sequence ID" value="RIA64737.1"/>
    <property type="molecule type" value="Genomic_DNA"/>
</dbReference>
<evidence type="ECO:0000313" key="2">
    <source>
        <dbReference type="Proteomes" id="UP000266506"/>
    </source>
</evidence>
<proteinExistence type="predicted"/>
<dbReference type="Proteomes" id="UP000266506">
    <property type="component" value="Unassembled WGS sequence"/>
</dbReference>
<evidence type="ECO:0008006" key="3">
    <source>
        <dbReference type="Google" id="ProtNLM"/>
    </source>
</evidence>
<dbReference type="PANTHER" id="PTHR11102:SF160">
    <property type="entry name" value="ERAD-ASSOCIATED E3 UBIQUITIN-PROTEIN LIGASE COMPONENT HRD3"/>
    <property type="match status" value="1"/>
</dbReference>